<name>A0ABV4X495_9CYAN</name>
<evidence type="ECO:0000313" key="2">
    <source>
        <dbReference type="Proteomes" id="UP001576774"/>
    </source>
</evidence>
<dbReference type="InterPro" id="IPR029044">
    <property type="entry name" value="Nucleotide-diphossugar_trans"/>
</dbReference>
<proteinExistence type="predicted"/>
<dbReference type="SUPFAM" id="SSF53448">
    <property type="entry name" value="Nucleotide-diphospho-sugar transferases"/>
    <property type="match status" value="1"/>
</dbReference>
<comment type="caution">
    <text evidence="1">The sequence shown here is derived from an EMBL/GenBank/DDBJ whole genome shotgun (WGS) entry which is preliminary data.</text>
</comment>
<dbReference type="Pfam" id="PF09837">
    <property type="entry name" value="DUF2064"/>
    <property type="match status" value="1"/>
</dbReference>
<dbReference type="InterPro" id="IPR018641">
    <property type="entry name" value="Trfase_1_rSAM/seldom-assoc"/>
</dbReference>
<dbReference type="Gene3D" id="3.90.550.10">
    <property type="entry name" value="Spore Coat Polysaccharide Biosynthesis Protein SpsA, Chain A"/>
    <property type="match status" value="1"/>
</dbReference>
<protein>
    <submittedName>
        <fullName evidence="1">TIGR04282 family arsenosugar biosynthesis glycosyltransferase</fullName>
    </submittedName>
</protein>
<dbReference type="PANTHER" id="PTHR36529">
    <property type="entry name" value="SLL1095 PROTEIN"/>
    <property type="match status" value="1"/>
</dbReference>
<sequence>MTNNNTKNCLIIFTRYPEPGKTKTRLIPVLGAEGAAKLHRQLTETVITQLKGLANTLIEVHFTGGNQQLMAAWLGENITYKQQTEGDLGKRMATAFQTAFTKGIEKVVIIGSDCPALDSQLIASAFAALSQHELVLGPATDGGYYLIGLKRLIPELFTGINWGTSQVLQQTVEIAQKLKLVVAYLTTLSDIDRPEDLVKYTDTRLLEEVGYLD</sequence>
<reference evidence="1 2" key="1">
    <citation type="submission" date="2024-09" db="EMBL/GenBank/DDBJ databases">
        <title>Floridaenema gen nov. (Aerosakkonemataceae, Aerosakkonematales ord. nov., Cyanobacteria) from benthic tropical and subtropical fresh waters, with the description of four new species.</title>
        <authorList>
            <person name="Moretto J.A."/>
            <person name="Berthold D.E."/>
            <person name="Lefler F.W."/>
            <person name="Huang I.-S."/>
            <person name="Laughinghouse H. IV."/>
        </authorList>
    </citation>
    <scope>NUCLEOTIDE SEQUENCE [LARGE SCALE GENOMIC DNA]</scope>
    <source>
        <strain evidence="1 2">BLCC-F46</strain>
    </source>
</reference>
<dbReference type="Proteomes" id="UP001576774">
    <property type="component" value="Unassembled WGS sequence"/>
</dbReference>
<keyword evidence="2" id="KW-1185">Reference proteome</keyword>
<dbReference type="RefSeq" id="WP_413270683.1">
    <property type="nucleotide sequence ID" value="NZ_JBHFNQ010000093.1"/>
</dbReference>
<accession>A0ABV4X495</accession>
<organism evidence="1 2">
    <name type="scientific">Floridaenema aerugineum BLCC-F46</name>
    <dbReference type="NCBI Taxonomy" id="3153654"/>
    <lineage>
        <taxon>Bacteria</taxon>
        <taxon>Bacillati</taxon>
        <taxon>Cyanobacteriota</taxon>
        <taxon>Cyanophyceae</taxon>
        <taxon>Oscillatoriophycideae</taxon>
        <taxon>Aerosakkonematales</taxon>
        <taxon>Aerosakkonemataceae</taxon>
        <taxon>Floridanema</taxon>
        <taxon>Floridanema aerugineum</taxon>
    </lineage>
</organism>
<dbReference type="NCBIfam" id="TIGR04282">
    <property type="entry name" value="glyco_like_cofC"/>
    <property type="match status" value="1"/>
</dbReference>
<dbReference type="EMBL" id="JBHFNQ010000093">
    <property type="protein sequence ID" value="MFB2877583.1"/>
    <property type="molecule type" value="Genomic_DNA"/>
</dbReference>
<dbReference type="PANTHER" id="PTHR36529:SF1">
    <property type="entry name" value="GLYCOSYLTRANSFERASE"/>
    <property type="match status" value="1"/>
</dbReference>
<evidence type="ECO:0000313" key="1">
    <source>
        <dbReference type="EMBL" id="MFB2877583.1"/>
    </source>
</evidence>
<gene>
    <name evidence="1" type="ORF">ACE1CC_12080</name>
</gene>